<comment type="caution">
    <text evidence="1">The sequence shown here is derived from an EMBL/GenBank/DDBJ whole genome shotgun (WGS) entry which is preliminary data.</text>
</comment>
<reference evidence="1 2" key="1">
    <citation type="journal article" date="2015" name="Nature">
        <title>rRNA introns, odd ribosomes, and small enigmatic genomes across a large radiation of phyla.</title>
        <authorList>
            <person name="Brown C.T."/>
            <person name="Hug L.A."/>
            <person name="Thomas B.C."/>
            <person name="Sharon I."/>
            <person name="Castelle C.J."/>
            <person name="Singh A."/>
            <person name="Wilkins M.J."/>
            <person name="Williams K.H."/>
            <person name="Banfield J.F."/>
        </authorList>
    </citation>
    <scope>NUCLEOTIDE SEQUENCE [LARGE SCALE GENOMIC DNA]</scope>
</reference>
<sequence length="49" mass="5688">MDKRIAKKADQKELARFMRLVSKGKSITPVIMILPPLKGQRKLRILELK</sequence>
<protein>
    <submittedName>
        <fullName evidence="1">Uncharacterized protein</fullName>
    </submittedName>
</protein>
<gene>
    <name evidence="1" type="ORF">UW30_C0013G0001</name>
</gene>
<evidence type="ECO:0000313" key="2">
    <source>
        <dbReference type="Proteomes" id="UP000034736"/>
    </source>
</evidence>
<proteinExistence type="predicted"/>
<organism evidence="1 2">
    <name type="scientific">Candidatus Giovannonibacteria bacterium GW2011_GWA2_44_13b</name>
    <dbReference type="NCBI Taxonomy" id="1618647"/>
    <lineage>
        <taxon>Bacteria</taxon>
        <taxon>Candidatus Giovannoniibacteriota</taxon>
    </lineage>
</organism>
<dbReference type="STRING" id="1618647.UW30_C0013G0001"/>
<evidence type="ECO:0000313" key="1">
    <source>
        <dbReference type="EMBL" id="KKT41032.1"/>
    </source>
</evidence>
<name>A0A0G1JAK7_9BACT</name>
<dbReference type="AlphaFoldDB" id="A0A0G1JAK7"/>
<accession>A0A0G1JAK7</accession>
<dbReference type="EMBL" id="LCHU01000013">
    <property type="protein sequence ID" value="KKT41032.1"/>
    <property type="molecule type" value="Genomic_DNA"/>
</dbReference>
<dbReference type="Proteomes" id="UP000034736">
    <property type="component" value="Unassembled WGS sequence"/>
</dbReference>